<feature type="coiled-coil region" evidence="1">
    <location>
        <begin position="403"/>
        <end position="486"/>
    </location>
</feature>
<organism evidence="2 3">
    <name type="scientific">Shewanella maritima</name>
    <dbReference type="NCBI Taxonomy" id="2520507"/>
    <lineage>
        <taxon>Bacteria</taxon>
        <taxon>Pseudomonadati</taxon>
        <taxon>Pseudomonadota</taxon>
        <taxon>Gammaproteobacteria</taxon>
        <taxon>Alteromonadales</taxon>
        <taxon>Shewanellaceae</taxon>
        <taxon>Shewanella</taxon>
    </lineage>
</organism>
<name>A0A411PEB2_9GAMM</name>
<dbReference type="AlphaFoldDB" id="A0A411PEB2"/>
<keyword evidence="1" id="KW-0175">Coiled coil</keyword>
<dbReference type="OrthoDB" id="7069435at2"/>
<feature type="coiled-coil region" evidence="1">
    <location>
        <begin position="554"/>
        <end position="676"/>
    </location>
</feature>
<dbReference type="Gene3D" id="1.10.287.1490">
    <property type="match status" value="1"/>
</dbReference>
<reference evidence="2 3" key="1">
    <citation type="submission" date="2019-02" db="EMBL/GenBank/DDBJ databases">
        <title>Shewanella sp. D4-2 isolated from Dokdo Island.</title>
        <authorList>
            <person name="Baek K."/>
        </authorList>
    </citation>
    <scope>NUCLEOTIDE SEQUENCE [LARGE SCALE GENOMIC DNA]</scope>
    <source>
        <strain evidence="2 3">D4-2</strain>
    </source>
</reference>
<evidence type="ECO:0000256" key="1">
    <source>
        <dbReference type="SAM" id="Coils"/>
    </source>
</evidence>
<keyword evidence="3" id="KW-1185">Reference proteome</keyword>
<feature type="coiled-coil region" evidence="1">
    <location>
        <begin position="239"/>
        <end position="376"/>
    </location>
</feature>
<gene>
    <name evidence="2" type="ORF">EXU30_03535</name>
</gene>
<dbReference type="KEGG" id="smai:EXU30_03535"/>
<sequence>MNLIEQNNIEEVIKREHFKTDKPLGTVLWVGCGSYPNIKEIIKENFRHIVLVDAQSDVSEQLEKDFAGVDNVTVLNRLVTAKGEPCTFFKASLDKYSGVEVANDLIDLYPNMQITEQHFNKAYKLTELVNEIGMSSREFNTLIIDTPYIEEQLISSLSDEHIAVIDMFYTPSSTLSSASQLHNMTALLNSHCYDNDDAPNVYIKDYWREKAVNLESMVNIEARRSLALQEELSLSLRQIDSLRDKLSAEKAAVSELNEINENALEVYADLESELSNFEKEHQEKLQSFDREVADLQSCLLATRHELNGVIENNIQAHRSEKQALQQTVEYLESKLNKLQQELKSSNKQNSELRDANSALEQKLNDAQAQTQVAIDRVELEAKQELEKVLATYKDKITSGMSEVKSLEGELSQLSAELVSVTSAHQVSEKVNCDLKAQLEKLESEKSQVDSEVQSLNDQLRQSLKENAEYQVQLEETKVLLVNANAETESINSLLASSEEAKEVLATNLEKEKVALAKCTGTNQFLNDELLQVKTISEQAHNHRVEIEENFKEYKLNSEVQAEKLQLEVESLNEQIGDLKLACDSLQQELLSKEHSLAKVNSDLQQLESSYKESKDSIATLEAQTIDTIALADAKIKANGDEVAALNDKVEKAQVRCSALENERSHFQKEIGEYKRAERINQKMLSKAHVDLEDLRAKYAEKADSEAELLELIKELREKLTIASKYYYRLQQEHPELLSNSISEDVI</sequence>
<evidence type="ECO:0000313" key="3">
    <source>
        <dbReference type="Proteomes" id="UP000291106"/>
    </source>
</evidence>
<dbReference type="PANTHER" id="PTHR45615:SF63">
    <property type="entry name" value="CHROMOSOME UNDETERMINED SCAFFOLD_10, WHOLE GENOME SHOTGUN SEQUENCE"/>
    <property type="match status" value="1"/>
</dbReference>
<accession>A0A411PEB2</accession>
<evidence type="ECO:0000313" key="2">
    <source>
        <dbReference type="EMBL" id="QBF81873.1"/>
    </source>
</evidence>
<dbReference type="PANTHER" id="PTHR45615">
    <property type="entry name" value="MYOSIN HEAVY CHAIN, NON-MUSCLE"/>
    <property type="match status" value="1"/>
</dbReference>
<protein>
    <submittedName>
        <fullName evidence="2">Uncharacterized protein</fullName>
    </submittedName>
</protein>
<proteinExistence type="predicted"/>
<dbReference type="Proteomes" id="UP000291106">
    <property type="component" value="Chromosome"/>
</dbReference>
<dbReference type="EMBL" id="CP036200">
    <property type="protein sequence ID" value="QBF81873.1"/>
    <property type="molecule type" value="Genomic_DNA"/>
</dbReference>
<dbReference type="RefSeq" id="WP_130597847.1">
    <property type="nucleotide sequence ID" value="NZ_CP036200.1"/>
</dbReference>